<dbReference type="PANTHER" id="PTHR19920:SF0">
    <property type="entry name" value="CYTOSOLIC IRON-SULFUR PROTEIN ASSEMBLY PROTEIN CIAO1-RELATED"/>
    <property type="match status" value="1"/>
</dbReference>
<accession>A0A8S1V2B6</accession>
<proteinExistence type="predicted"/>
<dbReference type="GO" id="GO:0097361">
    <property type="term" value="C:cytosolic [4Fe-4S] assembly targeting complex"/>
    <property type="evidence" value="ECO:0007669"/>
    <property type="project" value="TreeGrafter"/>
</dbReference>
<dbReference type="OMA" id="IREHRNI"/>
<dbReference type="GO" id="GO:0016226">
    <property type="term" value="P:iron-sulfur cluster assembly"/>
    <property type="evidence" value="ECO:0007669"/>
    <property type="project" value="TreeGrafter"/>
</dbReference>
<dbReference type="EMBL" id="CAJJDP010000054">
    <property type="protein sequence ID" value="CAD8170062.1"/>
    <property type="molecule type" value="Genomic_DNA"/>
</dbReference>
<dbReference type="AlphaFoldDB" id="A0A8S1V2B6"/>
<dbReference type="Pfam" id="PF00400">
    <property type="entry name" value="WD40"/>
    <property type="match status" value="2"/>
</dbReference>
<gene>
    <name evidence="1" type="ORF">POCTA_138.1.T0540276</name>
</gene>
<reference evidence="1" key="1">
    <citation type="submission" date="2021-01" db="EMBL/GenBank/DDBJ databases">
        <authorList>
            <consortium name="Genoscope - CEA"/>
            <person name="William W."/>
        </authorList>
    </citation>
    <scope>NUCLEOTIDE SEQUENCE</scope>
</reference>
<dbReference type="Proteomes" id="UP000683925">
    <property type="component" value="Unassembled WGS sequence"/>
</dbReference>
<dbReference type="SMART" id="SM00320">
    <property type="entry name" value="WD40"/>
    <property type="match status" value="5"/>
</dbReference>
<sequence length="336" mass="39081">MSFTENSQLCYELGYSFKSKDYSRALALNKDNSILIVGSESLITIYQFKKGVIKEIGRVRKHLNSINVLNFFRNQNCFLSGCSNSNIYYWSNIQCSSKKFIQKLYQHSECINCIILNYPFEDLIISCSDDQKIKFWERSISNSWVCKQTIQEHTTSVNTLSINHEGNTVISCGDDFQILVIEYLPSQKRWQVQQKIQVEKESYRITFINNNLFILQPLQESSLFIYERNNKGIKSEFKKTNQISVRGAQQICKPFFPSVYNPKKNLLICKNGYCLNILSLNQINQQVQQFKLEQVIDCGTQSYGRIFGTVSDDGEFIVIWSYAQKEIQVWACTNKE</sequence>
<comment type="caution">
    <text evidence="1">The sequence shown here is derived from an EMBL/GenBank/DDBJ whole genome shotgun (WGS) entry which is preliminary data.</text>
</comment>
<dbReference type="OrthoDB" id="27911at2759"/>
<evidence type="ECO:0000313" key="1">
    <source>
        <dbReference type="EMBL" id="CAD8170062.1"/>
    </source>
</evidence>
<dbReference type="InterPro" id="IPR001680">
    <property type="entry name" value="WD40_rpt"/>
</dbReference>
<protein>
    <submittedName>
        <fullName evidence="1">Uncharacterized protein</fullName>
    </submittedName>
</protein>
<evidence type="ECO:0000313" key="2">
    <source>
        <dbReference type="Proteomes" id="UP000683925"/>
    </source>
</evidence>
<name>A0A8S1V2B6_PAROT</name>
<organism evidence="1 2">
    <name type="scientific">Paramecium octaurelia</name>
    <dbReference type="NCBI Taxonomy" id="43137"/>
    <lineage>
        <taxon>Eukaryota</taxon>
        <taxon>Sar</taxon>
        <taxon>Alveolata</taxon>
        <taxon>Ciliophora</taxon>
        <taxon>Intramacronucleata</taxon>
        <taxon>Oligohymenophorea</taxon>
        <taxon>Peniculida</taxon>
        <taxon>Parameciidae</taxon>
        <taxon>Paramecium</taxon>
    </lineage>
</organism>
<keyword evidence="2" id="KW-1185">Reference proteome</keyword>
<dbReference type="PANTHER" id="PTHR19920">
    <property type="entry name" value="WD40 PROTEIN CIAO1"/>
    <property type="match status" value="1"/>
</dbReference>